<name>A0A1I8F4W9_9PLAT</name>
<dbReference type="AlphaFoldDB" id="A0A1I8F4W9"/>
<evidence type="ECO:0000313" key="2">
    <source>
        <dbReference type="Proteomes" id="UP000095280"/>
    </source>
</evidence>
<reference evidence="3" key="1">
    <citation type="submission" date="2016-11" db="UniProtKB">
        <authorList>
            <consortium name="WormBaseParasite"/>
        </authorList>
    </citation>
    <scope>IDENTIFICATION</scope>
</reference>
<protein>
    <submittedName>
        <fullName evidence="3">Centromere protein T</fullName>
    </submittedName>
</protein>
<sequence length="59" mass="6541">MSRRETPPGESRPTSATAKRLAAKIPGKLRPSFRKSKLLDIEGAKDSEMFQLEMPGRAL</sequence>
<evidence type="ECO:0000313" key="3">
    <source>
        <dbReference type="WBParaSite" id="maker-unitig_20683-snap-gene-0.2-mRNA-1"/>
    </source>
</evidence>
<keyword evidence="2" id="KW-1185">Reference proteome</keyword>
<evidence type="ECO:0000256" key="1">
    <source>
        <dbReference type="SAM" id="MobiDB-lite"/>
    </source>
</evidence>
<proteinExistence type="predicted"/>
<dbReference type="Proteomes" id="UP000095280">
    <property type="component" value="Unplaced"/>
</dbReference>
<feature type="region of interest" description="Disordered" evidence="1">
    <location>
        <begin position="1"/>
        <end position="29"/>
    </location>
</feature>
<organism evidence="2 3">
    <name type="scientific">Macrostomum lignano</name>
    <dbReference type="NCBI Taxonomy" id="282301"/>
    <lineage>
        <taxon>Eukaryota</taxon>
        <taxon>Metazoa</taxon>
        <taxon>Spiralia</taxon>
        <taxon>Lophotrochozoa</taxon>
        <taxon>Platyhelminthes</taxon>
        <taxon>Rhabditophora</taxon>
        <taxon>Macrostomorpha</taxon>
        <taxon>Macrostomida</taxon>
        <taxon>Macrostomidae</taxon>
        <taxon>Macrostomum</taxon>
    </lineage>
</organism>
<accession>A0A1I8F4W9</accession>
<dbReference type="WBParaSite" id="maker-unitig_20683-snap-gene-0.2-mRNA-1">
    <property type="protein sequence ID" value="maker-unitig_20683-snap-gene-0.2-mRNA-1"/>
    <property type="gene ID" value="maker-unitig_20683-snap-gene-0.2"/>
</dbReference>